<dbReference type="EMBL" id="CP051428">
    <property type="protein sequence ID" value="QJC52777.1"/>
    <property type="molecule type" value="Genomic_DNA"/>
</dbReference>
<dbReference type="InterPro" id="IPR024535">
    <property type="entry name" value="RHGA/B-epi-like_pectate_lyase"/>
</dbReference>
<dbReference type="InterPro" id="IPR006626">
    <property type="entry name" value="PbH1"/>
</dbReference>
<organism evidence="2 3">
    <name type="scientific">Paenibacillus albicereus</name>
    <dbReference type="NCBI Taxonomy" id="2726185"/>
    <lineage>
        <taxon>Bacteria</taxon>
        <taxon>Bacillati</taxon>
        <taxon>Bacillota</taxon>
        <taxon>Bacilli</taxon>
        <taxon>Bacillales</taxon>
        <taxon>Paenibacillaceae</taxon>
        <taxon>Paenibacillus</taxon>
    </lineage>
</organism>
<evidence type="ECO:0000259" key="1">
    <source>
        <dbReference type="Pfam" id="PF12708"/>
    </source>
</evidence>
<proteinExistence type="predicted"/>
<dbReference type="InterPro" id="IPR011050">
    <property type="entry name" value="Pectin_lyase_fold/virulence"/>
</dbReference>
<dbReference type="SMART" id="SM00710">
    <property type="entry name" value="PbH1"/>
    <property type="match status" value="8"/>
</dbReference>
<reference evidence="2 3" key="1">
    <citation type="submission" date="2020-04" db="EMBL/GenBank/DDBJ databases">
        <title>Novel Paenibacillus strain UniB2 isolated from commercial digestive syrup.</title>
        <authorList>
            <person name="Thorat V."/>
            <person name="Kirdat K."/>
            <person name="Tiwarekar B."/>
            <person name="Yadav A."/>
        </authorList>
    </citation>
    <scope>NUCLEOTIDE SEQUENCE [LARGE SCALE GENOMIC DNA]</scope>
    <source>
        <strain evidence="2 3">UniB2</strain>
    </source>
</reference>
<keyword evidence="3" id="KW-1185">Reference proteome</keyword>
<sequence length="607" mass="65529">MASSSTTYLKMHKWNGTDGLLRQEMNENFQKLENEFRARSVNVKWYKAKGDGVTDDRAAIQLAIDEAAQNGASGVFFPVGTYNAAGLIPRSNLIYWGVGVDSVLTSNGNALASFVNGNQPIHDIRFENLLFLGGVQDSGTFPRRGRNKSPGIEHGIRLSGSLVPGENNPEIRNVQIRSCSFNGISSLPVLLRGVSGRSRVIENDFYNCLDVGFIWTEKLNFSANHIDYSADNGVSISRSCRRVTCNNNIINYSAYAGIWLAGWEDSVGTSAAGVENFTCTGNVISWSGQFGIKLTDAPKYGTISGNLINTVYRGPVDELQDNAGIGINVGGFPYLTAPSNPTSFAEGLTISDNTIISPARGGIKVMGCKNITIADNQILDAGTQYYSNGTTAIGSSNLDQNFGISLDRQYAATISDVYVRDNTIIDRRSTPITNFPLVCGAESIHVYCDGNRSRNTRNGLTDGLAPDALRRNHLENVVKASGNDQMTSIVTADKEGFRRLGLLKRPALAPVLAVGVDTPFAIAKASTVNVDDPAATYTNILYEDVQGALRTPRAIVAEGGLRCQPGWNEGHLVIGDLHIWTDLSNRPRFKFGAPTGPNDGQMFATTT</sequence>
<dbReference type="KEGG" id="palr:HGI30_15190"/>
<accession>A0A6H2GZF5</accession>
<dbReference type="RefSeq" id="WP_168908329.1">
    <property type="nucleotide sequence ID" value="NZ_CP051428.1"/>
</dbReference>
<evidence type="ECO:0000313" key="2">
    <source>
        <dbReference type="EMBL" id="QJC52777.1"/>
    </source>
</evidence>
<name>A0A6H2GZF5_9BACL</name>
<dbReference type="Gene3D" id="2.160.20.10">
    <property type="entry name" value="Single-stranded right-handed beta-helix, Pectin lyase-like"/>
    <property type="match status" value="2"/>
</dbReference>
<evidence type="ECO:0000313" key="3">
    <source>
        <dbReference type="Proteomes" id="UP000502136"/>
    </source>
</evidence>
<dbReference type="Pfam" id="PF12708">
    <property type="entry name" value="Pect-lyase_RHGA_epim"/>
    <property type="match status" value="1"/>
</dbReference>
<dbReference type="AlphaFoldDB" id="A0A6H2GZF5"/>
<gene>
    <name evidence="2" type="ORF">HGI30_15190</name>
</gene>
<dbReference type="Proteomes" id="UP000502136">
    <property type="component" value="Chromosome"/>
</dbReference>
<dbReference type="SUPFAM" id="SSF51126">
    <property type="entry name" value="Pectin lyase-like"/>
    <property type="match status" value="2"/>
</dbReference>
<feature type="domain" description="Rhamnogalacturonase A/B/Epimerase-like pectate lyase" evidence="1">
    <location>
        <begin position="41"/>
        <end position="253"/>
    </location>
</feature>
<protein>
    <recommendedName>
        <fullName evidence="1">Rhamnogalacturonase A/B/Epimerase-like pectate lyase domain-containing protein</fullName>
    </recommendedName>
</protein>
<dbReference type="InterPro" id="IPR012334">
    <property type="entry name" value="Pectin_lyas_fold"/>
</dbReference>